<comment type="caution">
    <text evidence="2">The sequence shown here is derived from an EMBL/GenBank/DDBJ whole genome shotgun (WGS) entry which is preliminary data.</text>
</comment>
<dbReference type="Proteomes" id="UP001593940">
    <property type="component" value="Unassembled WGS sequence"/>
</dbReference>
<evidence type="ECO:0000313" key="3">
    <source>
        <dbReference type="Proteomes" id="UP001593940"/>
    </source>
</evidence>
<protein>
    <submittedName>
        <fullName evidence="2">Uncharacterized protein</fullName>
    </submittedName>
</protein>
<evidence type="ECO:0000313" key="2">
    <source>
        <dbReference type="EMBL" id="MFC1460286.1"/>
    </source>
</evidence>
<gene>
    <name evidence="2" type="ORF">ACETIH_26985</name>
</gene>
<keyword evidence="3" id="KW-1185">Reference proteome</keyword>
<reference evidence="2 3" key="1">
    <citation type="submission" date="2024-09" db="EMBL/GenBank/DDBJ databases">
        <title>Nodulacao em especies de Leguminosae Basais da Amazonia e Caracterizacao dos Rizobios e Bacterias Associadas aos Nodulos.</title>
        <authorList>
            <person name="Jambeiro I.C.A."/>
            <person name="Lopes I.S."/>
            <person name="Aguiar E.R.G.R."/>
            <person name="Santos A.F.J."/>
            <person name="Dos Santos J.M.F."/>
            <person name="Gross E."/>
        </authorList>
    </citation>
    <scope>NUCLEOTIDE SEQUENCE [LARGE SCALE GENOMIC DNA]</scope>
    <source>
        <strain evidence="2 3">BRUESC1165</strain>
    </source>
</reference>
<dbReference type="RefSeq" id="WP_377031557.1">
    <property type="nucleotide sequence ID" value="NZ_JBHOMY010000121.1"/>
</dbReference>
<organism evidence="2 3">
    <name type="scientific">Microvirga arabica</name>
    <dbReference type="NCBI Taxonomy" id="1128671"/>
    <lineage>
        <taxon>Bacteria</taxon>
        <taxon>Pseudomonadati</taxon>
        <taxon>Pseudomonadota</taxon>
        <taxon>Alphaproteobacteria</taxon>
        <taxon>Hyphomicrobiales</taxon>
        <taxon>Methylobacteriaceae</taxon>
        <taxon>Microvirga</taxon>
    </lineage>
</organism>
<sequence>MPRRLTHARPRGERSKTNEQAQELFSRVRSADPDLLLVLETDQWWDERLAQLGDQFPNRVQHIPQGHAFSACTSFRDTNCSIPR</sequence>
<proteinExistence type="predicted"/>
<dbReference type="EMBL" id="JBHOMY010000121">
    <property type="protein sequence ID" value="MFC1460286.1"/>
    <property type="molecule type" value="Genomic_DNA"/>
</dbReference>
<feature type="region of interest" description="Disordered" evidence="1">
    <location>
        <begin position="1"/>
        <end position="20"/>
    </location>
</feature>
<name>A0ABV6YGB9_9HYPH</name>
<evidence type="ECO:0000256" key="1">
    <source>
        <dbReference type="SAM" id="MobiDB-lite"/>
    </source>
</evidence>
<accession>A0ABV6YGB9</accession>